<dbReference type="GO" id="GO:1990904">
    <property type="term" value="C:ribonucleoprotein complex"/>
    <property type="evidence" value="ECO:0007669"/>
    <property type="project" value="UniProtKB-KW"/>
</dbReference>
<dbReference type="HAMAP" id="MF_00374">
    <property type="entry name" value="Ribosomal_uL29"/>
    <property type="match status" value="1"/>
</dbReference>
<dbReference type="Proteomes" id="UP000614216">
    <property type="component" value="Unassembled WGS sequence"/>
</dbReference>
<dbReference type="SUPFAM" id="SSF46561">
    <property type="entry name" value="Ribosomal protein L29 (L29p)"/>
    <property type="match status" value="1"/>
</dbReference>
<evidence type="ECO:0000256" key="3">
    <source>
        <dbReference type="ARBA" id="ARBA00023274"/>
    </source>
</evidence>
<protein>
    <recommendedName>
        <fullName evidence="4 5">Large ribosomal subunit protein uL29</fullName>
    </recommendedName>
</protein>
<evidence type="ECO:0000256" key="2">
    <source>
        <dbReference type="ARBA" id="ARBA00022980"/>
    </source>
</evidence>
<evidence type="ECO:0000256" key="5">
    <source>
        <dbReference type="HAMAP-Rule" id="MF_00374"/>
    </source>
</evidence>
<dbReference type="GO" id="GO:0003735">
    <property type="term" value="F:structural constituent of ribosome"/>
    <property type="evidence" value="ECO:0007669"/>
    <property type="project" value="InterPro"/>
</dbReference>
<evidence type="ECO:0000313" key="8">
    <source>
        <dbReference type="Proteomes" id="UP000614216"/>
    </source>
</evidence>
<keyword evidence="6" id="KW-0175">Coiled coil</keyword>
<evidence type="ECO:0000256" key="1">
    <source>
        <dbReference type="ARBA" id="ARBA00009254"/>
    </source>
</evidence>
<dbReference type="GO" id="GO:0005840">
    <property type="term" value="C:ribosome"/>
    <property type="evidence" value="ECO:0007669"/>
    <property type="project" value="UniProtKB-KW"/>
</dbReference>
<dbReference type="PROSITE" id="PS00579">
    <property type="entry name" value="RIBOSOMAL_L29"/>
    <property type="match status" value="1"/>
</dbReference>
<keyword evidence="3 5" id="KW-0687">Ribonucleoprotein</keyword>
<feature type="coiled-coil region" evidence="6">
    <location>
        <begin position="11"/>
        <end position="63"/>
    </location>
</feature>
<dbReference type="GO" id="GO:0006412">
    <property type="term" value="P:translation"/>
    <property type="evidence" value="ECO:0007669"/>
    <property type="project" value="UniProtKB-UniRule"/>
</dbReference>
<dbReference type="RefSeq" id="WP_202856041.1">
    <property type="nucleotide sequence ID" value="NZ_JAEUGD010000031.1"/>
</dbReference>
<comment type="similarity">
    <text evidence="1 5">Belongs to the universal ribosomal protein uL29 family.</text>
</comment>
<dbReference type="Gene3D" id="1.10.287.310">
    <property type="match status" value="1"/>
</dbReference>
<name>A0A937FY35_9BACT</name>
<keyword evidence="2 5" id="KW-0689">Ribosomal protein</keyword>
<keyword evidence="8" id="KW-1185">Reference proteome</keyword>
<sequence length="64" mass="7507">MKNSEIKALGIEELKQKLAGEQEAYRKMRFAHEISPIENPMKIRETRKLIARLKTEIRAKELAK</sequence>
<evidence type="ECO:0000256" key="4">
    <source>
        <dbReference type="ARBA" id="ARBA00035204"/>
    </source>
</evidence>
<dbReference type="InterPro" id="IPR001854">
    <property type="entry name" value="Ribosomal_uL29"/>
</dbReference>
<proteinExistence type="inferred from homology"/>
<reference evidence="7" key="1">
    <citation type="submission" date="2021-01" db="EMBL/GenBank/DDBJ databases">
        <title>Fulvivirga kasyanovii gen. nov., sp nov., a novel member of the phylum Bacteroidetes isolated from seawater in a mussel farm.</title>
        <authorList>
            <person name="Zhao L.-H."/>
            <person name="Wang Z.-J."/>
        </authorList>
    </citation>
    <scope>NUCLEOTIDE SEQUENCE</scope>
    <source>
        <strain evidence="7">29W222</strain>
    </source>
</reference>
<dbReference type="InterPro" id="IPR036049">
    <property type="entry name" value="Ribosomal_uL29_sf"/>
</dbReference>
<accession>A0A937FY35</accession>
<dbReference type="NCBIfam" id="TIGR00012">
    <property type="entry name" value="L29"/>
    <property type="match status" value="1"/>
</dbReference>
<comment type="caution">
    <text evidence="7">The sequence shown here is derived from an EMBL/GenBank/DDBJ whole genome shotgun (WGS) entry which is preliminary data.</text>
</comment>
<dbReference type="Pfam" id="PF00831">
    <property type="entry name" value="Ribosomal_L29"/>
    <property type="match status" value="1"/>
</dbReference>
<dbReference type="CDD" id="cd00427">
    <property type="entry name" value="Ribosomal_L29_HIP"/>
    <property type="match status" value="1"/>
</dbReference>
<evidence type="ECO:0000256" key="6">
    <source>
        <dbReference type="SAM" id="Coils"/>
    </source>
</evidence>
<dbReference type="InterPro" id="IPR018254">
    <property type="entry name" value="Ribosomal_uL29_CS"/>
</dbReference>
<dbReference type="AlphaFoldDB" id="A0A937FY35"/>
<organism evidence="7 8">
    <name type="scientific">Fulvivirga marina</name>
    <dbReference type="NCBI Taxonomy" id="2494733"/>
    <lineage>
        <taxon>Bacteria</taxon>
        <taxon>Pseudomonadati</taxon>
        <taxon>Bacteroidota</taxon>
        <taxon>Cytophagia</taxon>
        <taxon>Cytophagales</taxon>
        <taxon>Fulvivirgaceae</taxon>
        <taxon>Fulvivirga</taxon>
    </lineage>
</organism>
<gene>
    <name evidence="5 7" type="primary">rpmC</name>
    <name evidence="7" type="ORF">JMN32_09305</name>
</gene>
<evidence type="ECO:0000313" key="7">
    <source>
        <dbReference type="EMBL" id="MBL6446505.1"/>
    </source>
</evidence>
<dbReference type="EMBL" id="JAEUGD010000031">
    <property type="protein sequence ID" value="MBL6446505.1"/>
    <property type="molecule type" value="Genomic_DNA"/>
</dbReference>